<feature type="region of interest" description="Disordered" evidence="1">
    <location>
        <begin position="1"/>
        <end position="123"/>
    </location>
</feature>
<feature type="compositionally biased region" description="Basic and acidic residues" evidence="1">
    <location>
        <begin position="59"/>
        <end position="85"/>
    </location>
</feature>
<dbReference type="EMBL" id="LR900101">
    <property type="protein sequence ID" value="CAD7244206.1"/>
    <property type="molecule type" value="Genomic_DNA"/>
</dbReference>
<feature type="compositionally biased region" description="Basic and acidic residues" evidence="1">
    <location>
        <begin position="94"/>
        <end position="109"/>
    </location>
</feature>
<sequence>MDMESKQHFEKREVRHGGFGSRLKDSIYLGKKNKHKNDLETKKEPPKHSCDPLATGVSDETRETFNDIPDKNSEQVESRRLEDKGVASGGLRVKVMDSKDHAKDKEEPKKKKVSFTSSGPHGVEVTEEIAESFDEITDNNEIQMGSSPQVEEIAMRPWGLGLRATDSIVLTRKVKKEPIKPFRDPL</sequence>
<accession>A0A7R8X779</accession>
<protein>
    <submittedName>
        <fullName evidence="2">Uncharacterized protein</fullName>
    </submittedName>
</protein>
<reference evidence="2" key="1">
    <citation type="submission" date="2020-11" db="EMBL/GenBank/DDBJ databases">
        <authorList>
            <person name="Tran Van P."/>
        </authorList>
    </citation>
    <scope>NUCLEOTIDE SEQUENCE</scope>
</reference>
<organism evidence="2">
    <name type="scientific">Darwinula stevensoni</name>
    <dbReference type="NCBI Taxonomy" id="69355"/>
    <lineage>
        <taxon>Eukaryota</taxon>
        <taxon>Metazoa</taxon>
        <taxon>Ecdysozoa</taxon>
        <taxon>Arthropoda</taxon>
        <taxon>Crustacea</taxon>
        <taxon>Oligostraca</taxon>
        <taxon>Ostracoda</taxon>
        <taxon>Podocopa</taxon>
        <taxon>Podocopida</taxon>
        <taxon>Darwinulocopina</taxon>
        <taxon>Darwinuloidea</taxon>
        <taxon>Darwinulidae</taxon>
        <taxon>Darwinula</taxon>
    </lineage>
</organism>
<feature type="compositionally biased region" description="Basic and acidic residues" evidence="1">
    <location>
        <begin position="36"/>
        <end position="50"/>
    </location>
</feature>
<gene>
    <name evidence="2" type="ORF">DSTB1V02_LOCUS4106</name>
</gene>
<name>A0A7R8X779_9CRUS</name>
<evidence type="ECO:0000256" key="1">
    <source>
        <dbReference type="SAM" id="MobiDB-lite"/>
    </source>
</evidence>
<dbReference type="EMBL" id="CAJPEV010000584">
    <property type="protein sequence ID" value="CAG0886680.1"/>
    <property type="molecule type" value="Genomic_DNA"/>
</dbReference>
<keyword evidence="3" id="KW-1185">Reference proteome</keyword>
<dbReference type="Proteomes" id="UP000677054">
    <property type="component" value="Unassembled WGS sequence"/>
</dbReference>
<evidence type="ECO:0000313" key="3">
    <source>
        <dbReference type="Proteomes" id="UP000677054"/>
    </source>
</evidence>
<proteinExistence type="predicted"/>
<feature type="compositionally biased region" description="Basic and acidic residues" evidence="1">
    <location>
        <begin position="1"/>
        <end position="16"/>
    </location>
</feature>
<dbReference type="AlphaFoldDB" id="A0A7R8X779"/>
<evidence type="ECO:0000313" key="2">
    <source>
        <dbReference type="EMBL" id="CAD7244206.1"/>
    </source>
</evidence>